<dbReference type="EMBL" id="JAGINW010000001">
    <property type="protein sequence ID" value="MBP2324964.1"/>
    <property type="molecule type" value="Genomic_DNA"/>
</dbReference>
<dbReference type="Pfam" id="PF01979">
    <property type="entry name" value="Amidohydro_1"/>
    <property type="match status" value="1"/>
</dbReference>
<dbReference type="Proteomes" id="UP001519332">
    <property type="component" value="Unassembled WGS sequence"/>
</dbReference>
<gene>
    <name evidence="2" type="ORF">JOF56_005349</name>
</gene>
<evidence type="ECO:0000313" key="3">
    <source>
        <dbReference type="Proteomes" id="UP001519332"/>
    </source>
</evidence>
<dbReference type="RefSeq" id="WP_209642223.1">
    <property type="nucleotide sequence ID" value="NZ_JAGINW010000001.1"/>
</dbReference>
<protein>
    <submittedName>
        <fullName evidence="2">Imidazolonepropionase-like amidohydrolase</fullName>
    </submittedName>
</protein>
<dbReference type="InterPro" id="IPR006680">
    <property type="entry name" value="Amidohydro-rel"/>
</dbReference>
<reference evidence="2 3" key="1">
    <citation type="submission" date="2021-03" db="EMBL/GenBank/DDBJ databases">
        <title>Sequencing the genomes of 1000 actinobacteria strains.</title>
        <authorList>
            <person name="Klenk H.-P."/>
        </authorList>
    </citation>
    <scope>NUCLEOTIDE SEQUENCE [LARGE SCALE GENOMIC DNA]</scope>
    <source>
        <strain evidence="2 3">DSM 46670</strain>
    </source>
</reference>
<evidence type="ECO:0000313" key="2">
    <source>
        <dbReference type="EMBL" id="MBP2324964.1"/>
    </source>
</evidence>
<evidence type="ECO:0000259" key="1">
    <source>
        <dbReference type="Pfam" id="PF01979"/>
    </source>
</evidence>
<organism evidence="2 3">
    <name type="scientific">Kibdelosporangium banguiense</name>
    <dbReference type="NCBI Taxonomy" id="1365924"/>
    <lineage>
        <taxon>Bacteria</taxon>
        <taxon>Bacillati</taxon>
        <taxon>Actinomycetota</taxon>
        <taxon>Actinomycetes</taxon>
        <taxon>Pseudonocardiales</taxon>
        <taxon>Pseudonocardiaceae</taxon>
        <taxon>Kibdelosporangium</taxon>
    </lineage>
</organism>
<dbReference type="Gene3D" id="1.20.58.520">
    <property type="entry name" value="Amidohydrolase"/>
    <property type="match status" value="1"/>
</dbReference>
<dbReference type="InterPro" id="IPR051781">
    <property type="entry name" value="Metallo-dep_Hydrolase"/>
</dbReference>
<accession>A0ABS4TKL1</accession>
<sequence>MTTLRFQGVLLPDDEPRELWLLGDRVTFQRPSGDWSTASAGGYLVPGLVDVHTHPGCSPDGGFDAQDFAGHCLDHLRAGVTTLRFPGLSASAEISHAHHLPRMVGGGRWLAWSGLSSHAEFHVVVDDLATEAAADAARTGWCKVFCDWDFEADPVPLEILRQVVEAVHAVGGRVAAHAQSGAGAYNAAAAGVDSIEHGMGMPSTAVPLMVAHDCAYVPTLSAFASQVEHRKARNRRRDQTWLAGYQTMIERVRDAHDAGVTVLAGTDRQPFGAVADEVECLIQADLPPTAAIGAASWTARTWLGLPGFMEGDAADFVIYPEDPRTNPAVLRHPSHVVLRGKMIRQPG</sequence>
<dbReference type="Gene3D" id="3.30.110.90">
    <property type="entry name" value="Amidohydrolase"/>
    <property type="match status" value="1"/>
</dbReference>
<feature type="domain" description="Amidohydrolase-related" evidence="1">
    <location>
        <begin position="43"/>
        <end position="341"/>
    </location>
</feature>
<dbReference type="SUPFAM" id="SSF51556">
    <property type="entry name" value="Metallo-dependent hydrolases"/>
    <property type="match status" value="1"/>
</dbReference>
<comment type="caution">
    <text evidence="2">The sequence shown here is derived from an EMBL/GenBank/DDBJ whole genome shotgun (WGS) entry which is preliminary data.</text>
</comment>
<keyword evidence="3" id="KW-1185">Reference proteome</keyword>
<dbReference type="PANTHER" id="PTHR43135">
    <property type="entry name" value="ALPHA-D-RIBOSE 1-METHYLPHOSPHONATE 5-TRIPHOSPHATE DIPHOSPHATASE"/>
    <property type="match status" value="1"/>
</dbReference>
<name>A0ABS4TKL1_9PSEU</name>
<dbReference type="InterPro" id="IPR011059">
    <property type="entry name" value="Metal-dep_hydrolase_composite"/>
</dbReference>
<dbReference type="Gene3D" id="2.30.40.10">
    <property type="entry name" value="Urease, subunit C, domain 1"/>
    <property type="match status" value="1"/>
</dbReference>
<dbReference type="Gene3D" id="3.40.50.10910">
    <property type="entry name" value="Amidohydrolase"/>
    <property type="match status" value="1"/>
</dbReference>
<proteinExistence type="predicted"/>
<dbReference type="InterPro" id="IPR032466">
    <property type="entry name" value="Metal_Hydrolase"/>
</dbReference>
<dbReference type="PANTHER" id="PTHR43135:SF4">
    <property type="entry name" value="AMIDOHYDROLASE-RELATED DOMAIN-CONTAINING PROTEIN"/>
    <property type="match status" value="1"/>
</dbReference>